<dbReference type="RefSeq" id="WP_380695626.1">
    <property type="nucleotide sequence ID" value="NZ_JBHRYR010000003.1"/>
</dbReference>
<protein>
    <submittedName>
        <fullName evidence="1">RSP_7527 family protein</fullName>
    </submittedName>
</protein>
<reference evidence="2" key="1">
    <citation type="journal article" date="2019" name="Int. J. Syst. Evol. Microbiol.">
        <title>The Global Catalogue of Microorganisms (GCM) 10K type strain sequencing project: providing services to taxonomists for standard genome sequencing and annotation.</title>
        <authorList>
            <consortium name="The Broad Institute Genomics Platform"/>
            <consortium name="The Broad Institute Genome Sequencing Center for Infectious Disease"/>
            <person name="Wu L."/>
            <person name="Ma J."/>
        </authorList>
    </citation>
    <scope>NUCLEOTIDE SEQUENCE [LARGE SCALE GENOMIC DNA]</scope>
    <source>
        <strain evidence="2">IBRC 10765</strain>
    </source>
</reference>
<sequence>MKNTESLNLVVNEWNVVDVNYYETKARQMRAEAIADMTSKVVAFVAQRVRALFAAPHQAKSA</sequence>
<organism evidence="1 2">
    <name type="scientific">Saccharospirillum mangrovi</name>
    <dbReference type="NCBI Taxonomy" id="2161747"/>
    <lineage>
        <taxon>Bacteria</taxon>
        <taxon>Pseudomonadati</taxon>
        <taxon>Pseudomonadota</taxon>
        <taxon>Gammaproteobacteria</taxon>
        <taxon>Oceanospirillales</taxon>
        <taxon>Saccharospirillaceae</taxon>
        <taxon>Saccharospirillum</taxon>
    </lineage>
</organism>
<gene>
    <name evidence="1" type="ORF">ACFOOG_08880</name>
</gene>
<name>A0ABV8A009_9GAMM</name>
<keyword evidence="2" id="KW-1185">Reference proteome</keyword>
<dbReference type="NCBIfam" id="NF046098">
    <property type="entry name" value="RSP_7527_fam"/>
    <property type="match status" value="1"/>
</dbReference>
<proteinExistence type="predicted"/>
<dbReference type="Proteomes" id="UP001595617">
    <property type="component" value="Unassembled WGS sequence"/>
</dbReference>
<accession>A0ABV8A009</accession>
<evidence type="ECO:0000313" key="2">
    <source>
        <dbReference type="Proteomes" id="UP001595617"/>
    </source>
</evidence>
<comment type="caution">
    <text evidence="1">The sequence shown here is derived from an EMBL/GenBank/DDBJ whole genome shotgun (WGS) entry which is preliminary data.</text>
</comment>
<dbReference type="InterPro" id="IPR058227">
    <property type="entry name" value="RSP_7527-like"/>
</dbReference>
<dbReference type="EMBL" id="JBHRYR010000003">
    <property type="protein sequence ID" value="MFC3852943.1"/>
    <property type="molecule type" value="Genomic_DNA"/>
</dbReference>
<evidence type="ECO:0000313" key="1">
    <source>
        <dbReference type="EMBL" id="MFC3852943.1"/>
    </source>
</evidence>